<dbReference type="PANTHER" id="PTHR40618">
    <property type="entry name" value="B-ZIP TRANSCRIPTION FACTOR (EUROFUNG)-RELATED"/>
    <property type="match status" value="1"/>
</dbReference>
<reference evidence="3" key="1">
    <citation type="submission" date="2020-02" db="EMBL/GenBank/DDBJ databases">
        <authorList>
            <person name="Lichtner F.J."/>
        </authorList>
    </citation>
    <scope>NUCLEOTIDE SEQUENCE</scope>
    <source>
        <strain evidence="3">G10</strain>
    </source>
</reference>
<accession>A0A9P5GC92</accession>
<dbReference type="Proteomes" id="UP000701341">
    <property type="component" value="Unassembled WGS sequence"/>
</dbReference>
<evidence type="ECO:0008006" key="5">
    <source>
        <dbReference type="Google" id="ProtNLM"/>
    </source>
</evidence>
<feature type="coiled-coil region" evidence="1">
    <location>
        <begin position="58"/>
        <end position="85"/>
    </location>
</feature>
<name>A0A9P5GC92_PENCR</name>
<gene>
    <name evidence="3" type="ORF">PCG10_001975</name>
</gene>
<sequence length="417" mass="47215">MSLQVPAAANLGGRSAPHGEDKCPRRKRGRPRNDTDNPTEPPEERRRKQIRLAQRAHRQREKEALSRHEVRIAQLETSIQKMNMAFSSFSEQLEKSGALAPHATLQAHLRDTLTTYKSLAEEVGITTDYECLHRSSQSMVAVPVQEENVRSTPDSWLLSELDRLLTPPMAPISIQNPPAPLGPSSPLLFNTTMTTMSLPTVEMSVFIRQLRVACAHYALFSLRDSSVDLEGLRSKFRFLLSIISRENLISYFEAGVVARVHPERMLEWEELPFFRVGGAGTHFVNSPSLRYENRHPVRDDPLSSFPPEVQGEMDGRWYDIRDLEGFLQEQGVRLFTSLPTESGRIPSNVAAVNVSTLIKGLVRTSICLGRSPGWRPVDVENAIRMSLWEKEENVRHGLFDTEFYEQPLALNTVCLYE</sequence>
<dbReference type="EMBL" id="JAAOZQ010000131">
    <property type="protein sequence ID" value="KAF7516708.1"/>
    <property type="molecule type" value="Genomic_DNA"/>
</dbReference>
<dbReference type="Gene3D" id="1.20.5.170">
    <property type="match status" value="1"/>
</dbReference>
<proteinExistence type="predicted"/>
<dbReference type="AlphaFoldDB" id="A0A9P5GC92"/>
<feature type="region of interest" description="Disordered" evidence="2">
    <location>
        <begin position="1"/>
        <end position="47"/>
    </location>
</feature>
<evidence type="ECO:0000256" key="2">
    <source>
        <dbReference type="SAM" id="MobiDB-lite"/>
    </source>
</evidence>
<evidence type="ECO:0000256" key="1">
    <source>
        <dbReference type="SAM" id="Coils"/>
    </source>
</evidence>
<evidence type="ECO:0000313" key="4">
    <source>
        <dbReference type="Proteomes" id="UP000701341"/>
    </source>
</evidence>
<dbReference type="InterPro" id="IPR046347">
    <property type="entry name" value="bZIP_sf"/>
</dbReference>
<organism evidence="3 4">
    <name type="scientific">Penicillium crustosum</name>
    <name type="common">Blue mold fungus</name>
    <dbReference type="NCBI Taxonomy" id="36656"/>
    <lineage>
        <taxon>Eukaryota</taxon>
        <taxon>Fungi</taxon>
        <taxon>Dikarya</taxon>
        <taxon>Ascomycota</taxon>
        <taxon>Pezizomycotina</taxon>
        <taxon>Eurotiomycetes</taxon>
        <taxon>Eurotiomycetidae</taxon>
        <taxon>Eurotiales</taxon>
        <taxon>Aspergillaceae</taxon>
        <taxon>Penicillium</taxon>
    </lineage>
</organism>
<dbReference type="CDD" id="cd14688">
    <property type="entry name" value="bZIP_YAP"/>
    <property type="match status" value="1"/>
</dbReference>
<evidence type="ECO:0000313" key="3">
    <source>
        <dbReference type="EMBL" id="KAF7516708.1"/>
    </source>
</evidence>
<protein>
    <recommendedName>
        <fullName evidence="5">BZIP domain-containing protein</fullName>
    </recommendedName>
</protein>
<dbReference type="GO" id="GO:0003700">
    <property type="term" value="F:DNA-binding transcription factor activity"/>
    <property type="evidence" value="ECO:0007669"/>
    <property type="project" value="InterPro"/>
</dbReference>
<dbReference type="SUPFAM" id="SSF57959">
    <property type="entry name" value="Leucine zipper domain"/>
    <property type="match status" value="1"/>
</dbReference>
<keyword evidence="4" id="KW-1185">Reference proteome</keyword>
<dbReference type="PANTHER" id="PTHR40618:SF1">
    <property type="entry name" value="B-ZIP TRANSCRIPTION FACTOR (EUROFUNG)"/>
    <property type="match status" value="1"/>
</dbReference>
<comment type="caution">
    <text evidence="3">The sequence shown here is derived from an EMBL/GenBank/DDBJ whole genome shotgun (WGS) entry which is preliminary data.</text>
</comment>
<keyword evidence="1" id="KW-0175">Coiled coil</keyword>